<keyword evidence="1" id="KW-0472">Membrane</keyword>
<feature type="transmembrane region" description="Helical" evidence="1">
    <location>
        <begin position="394"/>
        <end position="412"/>
    </location>
</feature>
<protein>
    <submittedName>
        <fullName evidence="2">Uncharacterized protein</fullName>
    </submittedName>
</protein>
<dbReference type="GO" id="GO:0000139">
    <property type="term" value="C:Golgi membrane"/>
    <property type="evidence" value="ECO:0007669"/>
    <property type="project" value="InterPro"/>
</dbReference>
<reference evidence="2" key="1">
    <citation type="submission" date="2021-02" db="EMBL/GenBank/DDBJ databases">
        <authorList>
            <person name="Nowell W R."/>
        </authorList>
    </citation>
    <scope>NUCLEOTIDE SEQUENCE</scope>
</reference>
<keyword evidence="1" id="KW-0812">Transmembrane</keyword>
<name>A0A814YIP1_9BILA</name>
<feature type="transmembrane region" description="Helical" evidence="1">
    <location>
        <begin position="31"/>
        <end position="49"/>
    </location>
</feature>
<comment type="caution">
    <text evidence="2">The sequence shown here is derived from an EMBL/GenBank/DDBJ whole genome shotgun (WGS) entry which is preliminary data.</text>
</comment>
<dbReference type="PANTHER" id="PTHR31410">
    <property type="entry name" value="TRANSMEMBRANE PROTEIN 246"/>
    <property type="match status" value="1"/>
</dbReference>
<dbReference type="EMBL" id="CAJNOG010000417">
    <property type="protein sequence ID" value="CAF1230438.1"/>
    <property type="molecule type" value="Genomic_DNA"/>
</dbReference>
<dbReference type="Proteomes" id="UP000663845">
    <property type="component" value="Unassembled WGS sequence"/>
</dbReference>
<evidence type="ECO:0000313" key="3">
    <source>
        <dbReference type="Proteomes" id="UP000663845"/>
    </source>
</evidence>
<evidence type="ECO:0000313" key="2">
    <source>
        <dbReference type="EMBL" id="CAF1230438.1"/>
    </source>
</evidence>
<dbReference type="GO" id="GO:0016757">
    <property type="term" value="F:glycosyltransferase activity"/>
    <property type="evidence" value="ECO:0007669"/>
    <property type="project" value="InterPro"/>
</dbReference>
<feature type="transmembrane region" description="Helical" evidence="1">
    <location>
        <begin position="309"/>
        <end position="333"/>
    </location>
</feature>
<organism evidence="2 3">
    <name type="scientific">Adineta steineri</name>
    <dbReference type="NCBI Taxonomy" id="433720"/>
    <lineage>
        <taxon>Eukaryota</taxon>
        <taxon>Metazoa</taxon>
        <taxon>Spiralia</taxon>
        <taxon>Gnathifera</taxon>
        <taxon>Rotifera</taxon>
        <taxon>Eurotatoria</taxon>
        <taxon>Bdelloidea</taxon>
        <taxon>Adinetida</taxon>
        <taxon>Adinetidae</taxon>
        <taxon>Adineta</taxon>
    </lineage>
</organism>
<dbReference type="InterPro" id="IPR029675">
    <property type="entry name" value="PGAP4"/>
</dbReference>
<dbReference type="PANTHER" id="PTHR31410:SF1">
    <property type="entry name" value="POST-GPI ATTACHMENT TO PROTEINS FACTOR 4"/>
    <property type="match status" value="1"/>
</dbReference>
<feature type="transmembrane region" description="Helical" evidence="1">
    <location>
        <begin position="364"/>
        <end position="382"/>
    </location>
</feature>
<dbReference type="AlphaFoldDB" id="A0A814YIP1"/>
<proteinExistence type="predicted"/>
<keyword evidence="1" id="KW-1133">Transmembrane helix</keyword>
<evidence type="ECO:0000256" key="1">
    <source>
        <dbReference type="SAM" id="Phobius"/>
    </source>
</evidence>
<dbReference type="GO" id="GO:0006506">
    <property type="term" value="P:GPI anchor biosynthetic process"/>
    <property type="evidence" value="ECO:0007669"/>
    <property type="project" value="InterPro"/>
</dbReference>
<sequence>MFLSRLKYRRNCIKTIISNLTYVLFRWHHRIHIYIFLIILFIASLASYYQPFGLLFNLKHIVPERPSIVPIRNNLINKQKQEQKQAYEWLDNLWKNSKNYSNIISNQTGRSHFYDFIHMKNSNSSLSSYQLFDRPKQILINNHSNVNDQIIISILYSQQDIDHRDGKFYVGQVLYQLLKNYHSRFIITLCENNNTNDKISSDIDLIRRLVPVFIVNTISSESTMDMYEKEKQAHLQCILANFQSFPNVNHLLLLQDDAEPIHDNFYQRFLSLIDDRIKQQWPSTGHRQQPAFVKIYHPRWLIDYLHPSFYIIIQLFATSLFLTSFSFICYYLFQIIKQACHFKIKNNYKNGNNWKSNDKCFNNIHLIYFVLITLVLILLNHSNVSWTWRSLHPSFYAIYPAPSCCLPGVIYFRQTYIQVIDYLNSIQCHNGYAIDTAFDDLPKRIKLQTYLVEPNLVHHIGLYSRLRHTYINPFLLD</sequence>
<gene>
    <name evidence="2" type="ORF">JYZ213_LOCUS28511</name>
</gene>
<accession>A0A814YIP1</accession>